<gene>
    <name evidence="1" type="ORF">P0Y53_09495</name>
</gene>
<proteinExistence type="predicted"/>
<name>A0AAJ5WVU8_9BACT</name>
<dbReference type="AlphaFoldDB" id="A0AAJ5WVU8"/>
<protein>
    <recommendedName>
        <fullName evidence="3">Abi-like protein</fullName>
    </recommendedName>
</protein>
<dbReference type="Proteomes" id="UP001220610">
    <property type="component" value="Chromosome"/>
</dbReference>
<accession>A0AAJ5WVU8</accession>
<evidence type="ECO:0000313" key="1">
    <source>
        <dbReference type="EMBL" id="WEK37735.1"/>
    </source>
</evidence>
<dbReference type="EMBL" id="CP119311">
    <property type="protein sequence ID" value="WEK37735.1"/>
    <property type="molecule type" value="Genomic_DNA"/>
</dbReference>
<organism evidence="1 2">
    <name type="scientific">Candidatus Pseudobacter hemicellulosilyticus</name>
    <dbReference type="NCBI Taxonomy" id="3121375"/>
    <lineage>
        <taxon>Bacteria</taxon>
        <taxon>Pseudomonadati</taxon>
        <taxon>Bacteroidota</taxon>
        <taxon>Chitinophagia</taxon>
        <taxon>Chitinophagales</taxon>
        <taxon>Chitinophagaceae</taxon>
        <taxon>Pseudobacter</taxon>
    </lineage>
</organism>
<evidence type="ECO:0008006" key="3">
    <source>
        <dbReference type="Google" id="ProtNLM"/>
    </source>
</evidence>
<evidence type="ECO:0000313" key="2">
    <source>
        <dbReference type="Proteomes" id="UP001220610"/>
    </source>
</evidence>
<sequence>MKITLRNKYLSQQRFNRYLLATDNSNLRAKKLYMANIRLAQSFHPVLSQFEVILRNNLNLVLSSYFMDPDWIINQKTGFMNDPTLVASRFFLKRCVQDAENSLRRRSLSVSSGKIIAEQMFGFWIAFFVPHHYALIDGQPMQIFPHKPRTEDRASLHRKLEAIKNYRNRMNHCEPLCFNENAINSHYALYIRSILYDLITWMDPALVPYFQRIDNIPGKAAQVMRV</sequence>
<reference evidence="1" key="1">
    <citation type="submission" date="2023-03" db="EMBL/GenBank/DDBJ databases">
        <title>Andean soil-derived lignocellulolytic bacterial consortium as a source of novel taxa and putative plastic-active enzymes.</title>
        <authorList>
            <person name="Diaz-Garcia L."/>
            <person name="Chuvochina M."/>
            <person name="Feuerriegel G."/>
            <person name="Bunk B."/>
            <person name="Sproer C."/>
            <person name="Streit W.R."/>
            <person name="Rodriguez L.M."/>
            <person name="Overmann J."/>
            <person name="Jimenez D.J."/>
        </authorList>
    </citation>
    <scope>NUCLEOTIDE SEQUENCE</scope>
    <source>
        <strain evidence="1">MAG 7</strain>
    </source>
</reference>